<dbReference type="Proteomes" id="UP001166004">
    <property type="component" value="Unassembled WGS sequence"/>
</dbReference>
<evidence type="ECO:0000259" key="4">
    <source>
        <dbReference type="Pfam" id="PF22725"/>
    </source>
</evidence>
<dbReference type="Pfam" id="PF22725">
    <property type="entry name" value="GFO_IDH_MocA_C3"/>
    <property type="match status" value="1"/>
</dbReference>
<dbReference type="Pfam" id="PF01408">
    <property type="entry name" value="GFO_IDH_MocA"/>
    <property type="match status" value="1"/>
</dbReference>
<dbReference type="RefSeq" id="WP_169035701.1">
    <property type="nucleotide sequence ID" value="NZ_LANA01000001.1"/>
</dbReference>
<dbReference type="InterPro" id="IPR050984">
    <property type="entry name" value="Gfo/Idh/MocA_domain"/>
</dbReference>
<dbReference type="Gene3D" id="3.40.50.720">
    <property type="entry name" value="NAD(P)-binding Rossmann-like Domain"/>
    <property type="match status" value="1"/>
</dbReference>
<accession>A0ABX1T2T8</accession>
<evidence type="ECO:0000256" key="2">
    <source>
        <dbReference type="ARBA" id="ARBA00023002"/>
    </source>
</evidence>
<proteinExistence type="inferred from homology"/>
<feature type="domain" description="GFO/IDH/MocA-like oxidoreductase" evidence="4">
    <location>
        <begin position="132"/>
        <end position="267"/>
    </location>
</feature>
<keyword evidence="6" id="KW-1185">Reference proteome</keyword>
<comment type="similarity">
    <text evidence="1">Belongs to the Gfo/Idh/MocA family.</text>
</comment>
<dbReference type="InterPro" id="IPR036291">
    <property type="entry name" value="NAD(P)-bd_dom_sf"/>
</dbReference>
<organism evidence="5 6">
    <name type="scientific">Pelagibacter ubique</name>
    <dbReference type="NCBI Taxonomy" id="198252"/>
    <lineage>
        <taxon>Bacteria</taxon>
        <taxon>Pseudomonadati</taxon>
        <taxon>Pseudomonadota</taxon>
        <taxon>Alphaproteobacteria</taxon>
        <taxon>Candidatus Pelagibacterales</taxon>
        <taxon>Candidatus Pelagibacteraceae</taxon>
        <taxon>Candidatus Pelagibacter</taxon>
    </lineage>
</organism>
<dbReference type="InterPro" id="IPR055170">
    <property type="entry name" value="GFO_IDH_MocA-like_dom"/>
</dbReference>
<dbReference type="PANTHER" id="PTHR22604:SF105">
    <property type="entry name" value="TRANS-1,2-DIHYDROBENZENE-1,2-DIOL DEHYDROGENASE"/>
    <property type="match status" value="1"/>
</dbReference>
<evidence type="ECO:0000313" key="6">
    <source>
        <dbReference type="Proteomes" id="UP001166004"/>
    </source>
</evidence>
<evidence type="ECO:0000259" key="3">
    <source>
        <dbReference type="Pfam" id="PF01408"/>
    </source>
</evidence>
<dbReference type="PANTHER" id="PTHR22604">
    <property type="entry name" value="OXIDOREDUCTASES"/>
    <property type="match status" value="1"/>
</dbReference>
<keyword evidence="2" id="KW-0560">Oxidoreductase</keyword>
<evidence type="ECO:0000256" key="1">
    <source>
        <dbReference type="ARBA" id="ARBA00010928"/>
    </source>
</evidence>
<protein>
    <submittedName>
        <fullName evidence="5">Dehydrogenase</fullName>
    </submittedName>
</protein>
<evidence type="ECO:0000313" key="5">
    <source>
        <dbReference type="EMBL" id="NMN67191.1"/>
    </source>
</evidence>
<feature type="domain" description="Gfo/Idh/MocA-like oxidoreductase N-terminal" evidence="3">
    <location>
        <begin position="4"/>
        <end position="112"/>
    </location>
</feature>
<comment type="caution">
    <text evidence="5">The sequence shown here is derived from an EMBL/GenBank/DDBJ whole genome shotgun (WGS) entry which is preliminary data.</text>
</comment>
<dbReference type="Gene3D" id="3.30.360.10">
    <property type="entry name" value="Dihydrodipicolinate Reductase, domain 2"/>
    <property type="match status" value="1"/>
</dbReference>
<name>A0ABX1T2T8_PELUQ</name>
<sequence length="339" mass="38734">MKQVNWGIIGLGIMASKFADAFKFSKKAKLVAIASSDKNKVQHFKDKFDIENHFCFNSYEDLIKSEDIDIVYISLPNSLHFKWILKCIEYKKNILVEKPAVLNFFEIESIKKKIINTFFSEAFMYVYHPQTLKVIEMIKEGRIGKPLSMNTNFGINIMSKKNLFGFKRKKKIKQDNRLFNKQLGGGVILDLGCYLISFSLLIGSLEIKNNLAKTKIKNIKKKFISSGVDIHSSADLHFESGFVAKMKASFEEDLGQITEIIGSEGNIIIPHTWTPEEAIVIIKSEKSEKIKIKSINNIYTCEIEAVSNSIIKNKNKPDFPGLSINDTFRNTKILDDWLK</sequence>
<dbReference type="InterPro" id="IPR000683">
    <property type="entry name" value="Gfo/Idh/MocA-like_OxRdtase_N"/>
</dbReference>
<dbReference type="EMBL" id="LANA01000001">
    <property type="protein sequence ID" value="NMN67191.1"/>
    <property type="molecule type" value="Genomic_DNA"/>
</dbReference>
<dbReference type="SUPFAM" id="SSF51735">
    <property type="entry name" value="NAD(P)-binding Rossmann-fold domains"/>
    <property type="match status" value="1"/>
</dbReference>
<dbReference type="SUPFAM" id="SSF55347">
    <property type="entry name" value="Glyceraldehyde-3-phosphate dehydrogenase-like, C-terminal domain"/>
    <property type="match status" value="1"/>
</dbReference>
<gene>
    <name evidence="5" type="ORF">VP91_00003310</name>
</gene>
<reference evidence="5 6" key="1">
    <citation type="submission" date="2019-07" db="EMBL/GenBank/DDBJ databases">
        <title>SAR11 Genome Evolution.</title>
        <authorList>
            <person name="Giovannoni S."/>
        </authorList>
    </citation>
    <scope>NUCLEOTIDE SEQUENCE [LARGE SCALE GENOMIC DNA]</scope>
    <source>
        <strain evidence="5 6">HTCC9565</strain>
    </source>
</reference>